<dbReference type="Proteomes" id="UP001066276">
    <property type="component" value="Chromosome 6"/>
</dbReference>
<sequence length="235" mass="26515">MGRNKSDRPNLSRLGSRRLEAQRDTGAPPDPSETAILAAHAQKFDDILNAVQSIKSTLEPKVDALHIGVGYLREEHKKPKDRVTTTESTVSELCPSLANATTHIKDLQKEVLHLRQRLVDQEGRSCLNNIHVVGLPEQEGGPGMDLYMEQEGLRGHIDSYYELNENTASDTGIEWGAFKMVLRGHAIKMNYGTALLLHRELWDLESELQHYERLLPTDPGQLGHWRIYGSLIDRH</sequence>
<feature type="region of interest" description="Disordered" evidence="2">
    <location>
        <begin position="1"/>
        <end position="33"/>
    </location>
</feature>
<proteinExistence type="predicted"/>
<evidence type="ECO:0000256" key="1">
    <source>
        <dbReference type="SAM" id="Coils"/>
    </source>
</evidence>
<organism evidence="3 4">
    <name type="scientific">Pleurodeles waltl</name>
    <name type="common">Iberian ribbed newt</name>
    <dbReference type="NCBI Taxonomy" id="8319"/>
    <lineage>
        <taxon>Eukaryota</taxon>
        <taxon>Metazoa</taxon>
        <taxon>Chordata</taxon>
        <taxon>Craniata</taxon>
        <taxon>Vertebrata</taxon>
        <taxon>Euteleostomi</taxon>
        <taxon>Amphibia</taxon>
        <taxon>Batrachia</taxon>
        <taxon>Caudata</taxon>
        <taxon>Salamandroidea</taxon>
        <taxon>Salamandridae</taxon>
        <taxon>Pleurodelinae</taxon>
        <taxon>Pleurodeles</taxon>
    </lineage>
</organism>
<evidence type="ECO:0000313" key="3">
    <source>
        <dbReference type="EMBL" id="KAJ1146351.1"/>
    </source>
</evidence>
<protein>
    <submittedName>
        <fullName evidence="3">Uncharacterized protein</fullName>
    </submittedName>
</protein>
<feature type="compositionally biased region" description="Basic and acidic residues" evidence="2">
    <location>
        <begin position="1"/>
        <end position="10"/>
    </location>
</feature>
<keyword evidence="4" id="KW-1185">Reference proteome</keyword>
<comment type="caution">
    <text evidence="3">The sequence shown here is derived from an EMBL/GenBank/DDBJ whole genome shotgun (WGS) entry which is preliminary data.</text>
</comment>
<gene>
    <name evidence="3" type="ORF">NDU88_012628</name>
</gene>
<accession>A0AAV7R508</accession>
<name>A0AAV7R508_PLEWA</name>
<keyword evidence="1" id="KW-0175">Coiled coil</keyword>
<reference evidence="3" key="1">
    <citation type="journal article" date="2022" name="bioRxiv">
        <title>Sequencing and chromosome-scale assembly of the giantPleurodeles waltlgenome.</title>
        <authorList>
            <person name="Brown T."/>
            <person name="Elewa A."/>
            <person name="Iarovenko S."/>
            <person name="Subramanian E."/>
            <person name="Araus A.J."/>
            <person name="Petzold A."/>
            <person name="Susuki M."/>
            <person name="Suzuki K.-i.T."/>
            <person name="Hayashi T."/>
            <person name="Toyoda A."/>
            <person name="Oliveira C."/>
            <person name="Osipova E."/>
            <person name="Leigh N.D."/>
            <person name="Simon A."/>
            <person name="Yun M.H."/>
        </authorList>
    </citation>
    <scope>NUCLEOTIDE SEQUENCE</scope>
    <source>
        <strain evidence="3">20211129_DDA</strain>
        <tissue evidence="3">Liver</tissue>
    </source>
</reference>
<feature type="coiled-coil region" evidence="1">
    <location>
        <begin position="97"/>
        <end position="124"/>
    </location>
</feature>
<evidence type="ECO:0000256" key="2">
    <source>
        <dbReference type="SAM" id="MobiDB-lite"/>
    </source>
</evidence>
<dbReference type="AlphaFoldDB" id="A0AAV7R508"/>
<evidence type="ECO:0000313" key="4">
    <source>
        <dbReference type="Proteomes" id="UP001066276"/>
    </source>
</evidence>
<dbReference type="EMBL" id="JANPWB010000010">
    <property type="protein sequence ID" value="KAJ1146351.1"/>
    <property type="molecule type" value="Genomic_DNA"/>
</dbReference>